<comment type="caution">
    <text evidence="11">The sequence shown here is derived from an EMBL/GenBank/DDBJ whole genome shotgun (WGS) entry which is preliminary data.</text>
</comment>
<evidence type="ECO:0000256" key="10">
    <source>
        <dbReference type="RuleBase" id="RU363075"/>
    </source>
</evidence>
<sequence length="571" mass="62675">MAPIQDCDEAFNYWEALHLLQFGRGKQTWEYAPQFALRSYAYVGVPWAAARAMQFVFGSVSRVQLFYALRIALALCSAACETAFVRAVARHVDRAMANYLLLGLCGMAGMFHAAPALLPSSSAMCLSALGSAAAMAPPQRRGRILWAVGAFAAAAVWSWPYAAVVAVPFAIEELLEGGLARMPSRAVRLAGVGGLVGAAMVVCAATIDSQFYGRPVVAAWNQIAYNVLRRGGGSELFGTEPWHFYLVNGLLNANLVMVLALASLPLWLAVTRGDSGQYRLLGYRLAPFFLTLLVFSAQPHKEERFLTIVYPHMCFNAAAALVLLRRPIAWPILSLTNRMPARFGSVLMCVAAGIGMLRMAALTSYYGAPTHAFMALPGHHGMIKSLAGSADGQALQPTARETASDIAVCMGADWYRFPSSYLLPPNHRLVFVASPAFTGHLPGDYLPTWVSGSTTASTSHVRTDFNGKNRWEPSHAIPHNMAAHMCDYFVGIDYPARHEEPSPFDYSEWRVVACEPFLDSENTSLLARAIYLPQWAVKMLRQRQQWGQMCVREKPQARRARMEEEGLDNGR</sequence>
<dbReference type="EC" id="2.4.1.-" evidence="10"/>
<feature type="transmembrane region" description="Helical" evidence="10">
    <location>
        <begin position="65"/>
        <end position="85"/>
    </location>
</feature>
<evidence type="ECO:0000313" key="11">
    <source>
        <dbReference type="EMBL" id="KAJ2000683.1"/>
    </source>
</evidence>
<comment type="similarity">
    <text evidence="3 10">Belongs to the glycosyltransferase 22 family.</text>
</comment>
<feature type="transmembrane region" description="Helical" evidence="10">
    <location>
        <begin position="144"/>
        <end position="169"/>
    </location>
</feature>
<feature type="transmembrane region" description="Helical" evidence="10">
    <location>
        <begin position="242"/>
        <end position="269"/>
    </location>
</feature>
<evidence type="ECO:0000256" key="2">
    <source>
        <dbReference type="ARBA" id="ARBA00004922"/>
    </source>
</evidence>
<dbReference type="Pfam" id="PF03901">
    <property type="entry name" value="Glyco_transf_22"/>
    <property type="match status" value="1"/>
</dbReference>
<evidence type="ECO:0000256" key="5">
    <source>
        <dbReference type="ARBA" id="ARBA00022679"/>
    </source>
</evidence>
<dbReference type="AlphaFoldDB" id="A0A9W8BG20"/>
<name>A0A9W8BG20_9FUNG</name>
<gene>
    <name evidence="11" type="ORF">H4R26_004501</name>
</gene>
<comment type="subcellular location">
    <subcellularLocation>
        <location evidence="1 10">Endoplasmic reticulum membrane</location>
        <topology evidence="1 10">Multi-pass membrane protein</topology>
    </subcellularLocation>
</comment>
<feature type="transmembrane region" description="Helical" evidence="10">
    <location>
        <begin position="189"/>
        <end position="207"/>
    </location>
</feature>
<dbReference type="OrthoDB" id="497541at2759"/>
<comment type="pathway">
    <text evidence="2">Protein modification; protein glycosylation.</text>
</comment>
<keyword evidence="8 10" id="KW-1133">Transmembrane helix</keyword>
<keyword evidence="4 10" id="KW-0328">Glycosyltransferase</keyword>
<dbReference type="GO" id="GO:0005789">
    <property type="term" value="C:endoplasmic reticulum membrane"/>
    <property type="evidence" value="ECO:0007669"/>
    <property type="project" value="UniProtKB-SubCell"/>
</dbReference>
<dbReference type="InterPro" id="IPR005599">
    <property type="entry name" value="GPI_mannosylTrfase"/>
</dbReference>
<protein>
    <recommendedName>
        <fullName evidence="10">Mannosyltransferase</fullName>
        <ecNumber evidence="10">2.4.1.-</ecNumber>
    </recommendedName>
</protein>
<dbReference type="PANTHER" id="PTHR22760">
    <property type="entry name" value="GLYCOSYLTRANSFERASE"/>
    <property type="match status" value="1"/>
</dbReference>
<keyword evidence="9 10" id="KW-0472">Membrane</keyword>
<feature type="transmembrane region" description="Helical" evidence="10">
    <location>
        <begin position="97"/>
        <end position="118"/>
    </location>
</feature>
<dbReference type="PANTHER" id="PTHR22760:SF2">
    <property type="entry name" value="ALPHA-1,2-MANNOSYLTRANSFERASE ALG9"/>
    <property type="match status" value="1"/>
</dbReference>
<evidence type="ECO:0000256" key="9">
    <source>
        <dbReference type="ARBA" id="ARBA00023136"/>
    </source>
</evidence>
<dbReference type="EMBL" id="JANBQF010000499">
    <property type="protein sequence ID" value="KAJ2000683.1"/>
    <property type="molecule type" value="Genomic_DNA"/>
</dbReference>
<dbReference type="GO" id="GO:0006487">
    <property type="term" value="P:protein N-linked glycosylation"/>
    <property type="evidence" value="ECO:0007669"/>
    <property type="project" value="TreeGrafter"/>
</dbReference>
<feature type="transmembrane region" description="Helical" evidence="10">
    <location>
        <begin position="281"/>
        <end position="299"/>
    </location>
</feature>
<keyword evidence="7 10" id="KW-0256">Endoplasmic reticulum</keyword>
<proteinExistence type="inferred from homology"/>
<dbReference type="GO" id="GO:0000026">
    <property type="term" value="F:alpha-1,2-mannosyltransferase activity"/>
    <property type="evidence" value="ECO:0007669"/>
    <property type="project" value="TreeGrafter"/>
</dbReference>
<evidence type="ECO:0000256" key="6">
    <source>
        <dbReference type="ARBA" id="ARBA00022692"/>
    </source>
</evidence>
<evidence type="ECO:0000256" key="4">
    <source>
        <dbReference type="ARBA" id="ARBA00022676"/>
    </source>
</evidence>
<evidence type="ECO:0000256" key="1">
    <source>
        <dbReference type="ARBA" id="ARBA00004477"/>
    </source>
</evidence>
<evidence type="ECO:0000256" key="3">
    <source>
        <dbReference type="ARBA" id="ARBA00007063"/>
    </source>
</evidence>
<organism evidence="11 12">
    <name type="scientific">Coemansia thaxteri</name>
    <dbReference type="NCBI Taxonomy" id="2663907"/>
    <lineage>
        <taxon>Eukaryota</taxon>
        <taxon>Fungi</taxon>
        <taxon>Fungi incertae sedis</taxon>
        <taxon>Zoopagomycota</taxon>
        <taxon>Kickxellomycotina</taxon>
        <taxon>Kickxellomycetes</taxon>
        <taxon>Kickxellales</taxon>
        <taxon>Kickxellaceae</taxon>
        <taxon>Coemansia</taxon>
    </lineage>
</organism>
<keyword evidence="5" id="KW-0808">Transferase</keyword>
<evidence type="ECO:0000256" key="8">
    <source>
        <dbReference type="ARBA" id="ARBA00022989"/>
    </source>
</evidence>
<dbReference type="Proteomes" id="UP001150907">
    <property type="component" value="Unassembled WGS sequence"/>
</dbReference>
<feature type="transmembrane region" description="Helical" evidence="10">
    <location>
        <begin position="345"/>
        <end position="367"/>
    </location>
</feature>
<reference evidence="11" key="1">
    <citation type="submission" date="2022-07" db="EMBL/GenBank/DDBJ databases">
        <title>Phylogenomic reconstructions and comparative analyses of Kickxellomycotina fungi.</title>
        <authorList>
            <person name="Reynolds N.K."/>
            <person name="Stajich J.E."/>
            <person name="Barry K."/>
            <person name="Grigoriev I.V."/>
            <person name="Crous P."/>
            <person name="Smith M.E."/>
        </authorList>
    </citation>
    <scope>NUCLEOTIDE SEQUENCE</scope>
    <source>
        <strain evidence="11">IMI 214461</strain>
    </source>
</reference>
<evidence type="ECO:0000313" key="12">
    <source>
        <dbReference type="Proteomes" id="UP001150907"/>
    </source>
</evidence>
<keyword evidence="6 10" id="KW-0812">Transmembrane</keyword>
<accession>A0A9W8BG20</accession>
<keyword evidence="12" id="KW-1185">Reference proteome</keyword>
<evidence type="ECO:0000256" key="7">
    <source>
        <dbReference type="ARBA" id="ARBA00022824"/>
    </source>
</evidence>
<feature type="transmembrane region" description="Helical" evidence="10">
    <location>
        <begin position="305"/>
        <end position="324"/>
    </location>
</feature>